<name>A0A2K3UTJ5_9DEIO</name>
<dbReference type="InterPro" id="IPR036291">
    <property type="entry name" value="NAD(P)-bd_dom_sf"/>
</dbReference>
<dbReference type="InterPro" id="IPR023027">
    <property type="entry name" value="Mannitol_DH_CS"/>
</dbReference>
<accession>A0A2K3UTJ5</accession>
<dbReference type="InterPro" id="IPR013131">
    <property type="entry name" value="Mannitol_DH_N"/>
</dbReference>
<dbReference type="Pfam" id="PF01232">
    <property type="entry name" value="Mannitol_dh"/>
    <property type="match status" value="1"/>
</dbReference>
<evidence type="ECO:0000256" key="1">
    <source>
        <dbReference type="ARBA" id="ARBA00023002"/>
    </source>
</evidence>
<evidence type="ECO:0000256" key="2">
    <source>
        <dbReference type="ARBA" id="ARBA00023027"/>
    </source>
</evidence>
<evidence type="ECO:0000259" key="5">
    <source>
        <dbReference type="Pfam" id="PF08125"/>
    </source>
</evidence>
<dbReference type="InterPro" id="IPR013328">
    <property type="entry name" value="6PGD_dom2"/>
</dbReference>
<evidence type="ECO:0000259" key="4">
    <source>
        <dbReference type="Pfam" id="PF01232"/>
    </source>
</evidence>
<organism evidence="6 7">
    <name type="scientific">Deinococcus koreensis</name>
    <dbReference type="NCBI Taxonomy" id="2054903"/>
    <lineage>
        <taxon>Bacteria</taxon>
        <taxon>Thermotogati</taxon>
        <taxon>Deinococcota</taxon>
        <taxon>Deinococci</taxon>
        <taxon>Deinococcales</taxon>
        <taxon>Deinococcaceae</taxon>
        <taxon>Deinococcus</taxon>
    </lineage>
</organism>
<dbReference type="AlphaFoldDB" id="A0A2K3UTJ5"/>
<dbReference type="FunFam" id="3.40.50.720:FF:000129">
    <property type="entry name" value="D-mannonate oxidoreductase"/>
    <property type="match status" value="1"/>
</dbReference>
<dbReference type="InterPro" id="IPR050988">
    <property type="entry name" value="Mannitol_DH/Oxidoreductase"/>
</dbReference>
<feature type="domain" description="Mannitol dehydrogenase C-terminal" evidence="5">
    <location>
        <begin position="291"/>
        <end position="470"/>
    </location>
</feature>
<dbReference type="Gene3D" id="3.40.50.720">
    <property type="entry name" value="NAD(P)-binding Rossmann-like Domain"/>
    <property type="match status" value="1"/>
</dbReference>
<dbReference type="PANTHER" id="PTHR43362:SF1">
    <property type="entry name" value="MANNITOL DEHYDROGENASE 2-RELATED"/>
    <property type="match status" value="1"/>
</dbReference>
<dbReference type="Proteomes" id="UP000236379">
    <property type="component" value="Unassembled WGS sequence"/>
</dbReference>
<dbReference type="GO" id="GO:0016616">
    <property type="term" value="F:oxidoreductase activity, acting on the CH-OH group of donors, NAD or NADP as acceptor"/>
    <property type="evidence" value="ECO:0007669"/>
    <property type="project" value="TreeGrafter"/>
</dbReference>
<dbReference type="InterPro" id="IPR008927">
    <property type="entry name" value="6-PGluconate_DH-like_C_sf"/>
</dbReference>
<dbReference type="Pfam" id="PF08125">
    <property type="entry name" value="Mannitol_dh_C"/>
    <property type="match status" value="1"/>
</dbReference>
<dbReference type="PANTHER" id="PTHR43362">
    <property type="entry name" value="MANNITOL DEHYDROGENASE DSF1-RELATED"/>
    <property type="match status" value="1"/>
</dbReference>
<sequence length="510" mass="54996">MTVKLNRAALSTLDQRVAVPQYDPSALTSGIVHFGVGGFHRSHEAMYLDRLLGADAAGSAQWGICGVGVMPGDARMRDVLAAQDHLYTLVSRAPDGHAEARVIGALHEFLFAPDDPEAVLEKLASPETRIVSLTVTEGGYGTDNATGEFDPSGADFQHDLTPGAVPRTVFGYVTEGLRRRRERGLRPFTVLSCDNMQGNGHVAGQAFATFARLKDPELGEWVAREVAFPSSMVDRITPVTTEQTRQEVAREFGVDDAWPVVAEAFTQWVLEDRFTLGRPALETVGVQLVPDVEPYELMKLRLLNASHQAMGCLGLLAGSTYVHEVCGQPDFVDFLLGYMAREATPTLRPVPGIDLAAYRAELIERFASPAIRDTLARLIVDASERIPRFLLPVVRAQLDAGGEIARCALVVASWAAYIEAVDGGRFPALSDPRAAELQGAVRREARQPGAFLELRAVFGELGQSARFRAAYLAARASLQSDGPLGALQRLARDVPTASAVRASGGVKTPS</sequence>
<protein>
    <submittedName>
        <fullName evidence="6">Mannitol dehydrogenase</fullName>
    </submittedName>
</protein>
<dbReference type="GO" id="GO:0019594">
    <property type="term" value="P:mannitol metabolic process"/>
    <property type="evidence" value="ECO:0007669"/>
    <property type="project" value="InterPro"/>
</dbReference>
<dbReference type="PROSITE" id="PS00974">
    <property type="entry name" value="MANNITOL_DHGENASE"/>
    <property type="match status" value="1"/>
</dbReference>
<dbReference type="EMBL" id="PPPD01000002">
    <property type="protein sequence ID" value="PNY79856.1"/>
    <property type="molecule type" value="Genomic_DNA"/>
</dbReference>
<evidence type="ECO:0000313" key="6">
    <source>
        <dbReference type="EMBL" id="PNY79856.1"/>
    </source>
</evidence>
<evidence type="ECO:0000256" key="3">
    <source>
        <dbReference type="ARBA" id="ARBA00061451"/>
    </source>
</evidence>
<reference evidence="6 7" key="1">
    <citation type="submission" date="2018-01" db="EMBL/GenBank/DDBJ databases">
        <title>Deinococcus koreensis sp. nov., a radiation-resistant bacterium isolated from river water.</title>
        <authorList>
            <person name="Choi A."/>
        </authorList>
    </citation>
    <scope>NUCLEOTIDE SEQUENCE [LARGE SCALE GENOMIC DNA]</scope>
    <source>
        <strain evidence="6 7">SJW1-2</strain>
    </source>
</reference>
<dbReference type="SUPFAM" id="SSF48179">
    <property type="entry name" value="6-phosphogluconate dehydrogenase C-terminal domain-like"/>
    <property type="match status" value="1"/>
</dbReference>
<comment type="similarity">
    <text evidence="3">Belongs to the mannitol dehydrogenase family. UxuB subfamily.</text>
</comment>
<comment type="caution">
    <text evidence="6">The sequence shown here is derived from an EMBL/GenBank/DDBJ whole genome shotgun (WGS) entry which is preliminary data.</text>
</comment>
<dbReference type="InterPro" id="IPR013118">
    <property type="entry name" value="Mannitol_DH_C"/>
</dbReference>
<dbReference type="InterPro" id="IPR000669">
    <property type="entry name" value="Mannitol_DH"/>
</dbReference>
<keyword evidence="1" id="KW-0560">Oxidoreductase</keyword>
<keyword evidence="7" id="KW-1185">Reference proteome</keyword>
<gene>
    <name evidence="6" type="ORF">CVO96_18120</name>
</gene>
<evidence type="ECO:0000313" key="7">
    <source>
        <dbReference type="Proteomes" id="UP000236379"/>
    </source>
</evidence>
<dbReference type="PRINTS" id="PR00084">
    <property type="entry name" value="MTLDHDRGNASE"/>
</dbReference>
<dbReference type="Gene3D" id="1.10.1040.10">
    <property type="entry name" value="N-(1-d-carboxylethyl)-l-norvaline Dehydrogenase, domain 2"/>
    <property type="match status" value="1"/>
</dbReference>
<dbReference type="OrthoDB" id="9768714at2"/>
<dbReference type="SUPFAM" id="SSF51735">
    <property type="entry name" value="NAD(P)-binding Rossmann-fold domains"/>
    <property type="match status" value="1"/>
</dbReference>
<dbReference type="RefSeq" id="WP_103313840.1">
    <property type="nucleotide sequence ID" value="NZ_PPPD01000002.1"/>
</dbReference>
<feature type="domain" description="Mannitol dehydrogenase N-terminal" evidence="4">
    <location>
        <begin position="30"/>
        <end position="282"/>
    </location>
</feature>
<proteinExistence type="inferred from homology"/>
<keyword evidence="2" id="KW-0520">NAD</keyword>